<evidence type="ECO:0000313" key="2">
    <source>
        <dbReference type="EMBL" id="SDZ77567.1"/>
    </source>
</evidence>
<sequence>MKKIFDWISNNKFETFEIIFWAVLWILALYEK</sequence>
<protein>
    <submittedName>
        <fullName evidence="2">Uncharacterized protein</fullName>
    </submittedName>
</protein>
<reference evidence="3" key="1">
    <citation type="submission" date="2016-10" db="EMBL/GenBank/DDBJ databases">
        <authorList>
            <person name="Varghese N."/>
            <person name="Submissions S."/>
        </authorList>
    </citation>
    <scope>NUCLEOTIDE SEQUENCE [LARGE SCALE GENOMIC DNA]</scope>
    <source>
        <strain evidence="3">DSM 25157</strain>
    </source>
</reference>
<gene>
    <name evidence="2" type="ORF">SAMN05421875_101351</name>
</gene>
<name>A0A1H3VS13_9BURK</name>
<evidence type="ECO:0000256" key="1">
    <source>
        <dbReference type="SAM" id="Phobius"/>
    </source>
</evidence>
<proteinExistence type="predicted"/>
<organism evidence="2 3">
    <name type="scientific">Acidovorax soli</name>
    <dbReference type="NCBI Taxonomy" id="592050"/>
    <lineage>
        <taxon>Bacteria</taxon>
        <taxon>Pseudomonadati</taxon>
        <taxon>Pseudomonadota</taxon>
        <taxon>Betaproteobacteria</taxon>
        <taxon>Burkholderiales</taxon>
        <taxon>Comamonadaceae</taxon>
        <taxon>Acidovorax</taxon>
    </lineage>
</organism>
<feature type="transmembrane region" description="Helical" evidence="1">
    <location>
        <begin position="12"/>
        <end position="30"/>
    </location>
</feature>
<dbReference type="Proteomes" id="UP000199002">
    <property type="component" value="Unassembled WGS sequence"/>
</dbReference>
<accession>A0A1H3VS13</accession>
<dbReference type="EMBL" id="FNQJ01000001">
    <property type="protein sequence ID" value="SDZ77567.1"/>
    <property type="molecule type" value="Genomic_DNA"/>
</dbReference>
<keyword evidence="1" id="KW-0472">Membrane</keyword>
<keyword evidence="1" id="KW-1133">Transmembrane helix</keyword>
<evidence type="ECO:0000313" key="3">
    <source>
        <dbReference type="Proteomes" id="UP000199002"/>
    </source>
</evidence>
<keyword evidence="1" id="KW-0812">Transmembrane</keyword>
<keyword evidence="3" id="KW-1185">Reference proteome</keyword>
<dbReference type="AlphaFoldDB" id="A0A1H3VS13"/>